<protein>
    <submittedName>
        <fullName evidence="1">644_t:CDS:1</fullName>
    </submittedName>
</protein>
<reference evidence="1" key="1">
    <citation type="submission" date="2021-06" db="EMBL/GenBank/DDBJ databases">
        <authorList>
            <person name="Kallberg Y."/>
            <person name="Tangrot J."/>
            <person name="Rosling A."/>
        </authorList>
    </citation>
    <scope>NUCLEOTIDE SEQUENCE</scope>
    <source>
        <strain evidence="1">IA702</strain>
    </source>
</reference>
<name>A0A9N9DM46_9GLOM</name>
<evidence type="ECO:0000313" key="2">
    <source>
        <dbReference type="Proteomes" id="UP000789572"/>
    </source>
</evidence>
<gene>
    <name evidence="1" type="ORF">POCULU_LOCUS9443</name>
</gene>
<evidence type="ECO:0000313" key="1">
    <source>
        <dbReference type="EMBL" id="CAG8641474.1"/>
    </source>
</evidence>
<keyword evidence="2" id="KW-1185">Reference proteome</keyword>
<dbReference type="Proteomes" id="UP000789572">
    <property type="component" value="Unassembled WGS sequence"/>
</dbReference>
<accession>A0A9N9DM46</accession>
<dbReference type="AlphaFoldDB" id="A0A9N9DM46"/>
<organism evidence="1 2">
    <name type="scientific">Paraglomus occultum</name>
    <dbReference type="NCBI Taxonomy" id="144539"/>
    <lineage>
        <taxon>Eukaryota</taxon>
        <taxon>Fungi</taxon>
        <taxon>Fungi incertae sedis</taxon>
        <taxon>Mucoromycota</taxon>
        <taxon>Glomeromycotina</taxon>
        <taxon>Glomeromycetes</taxon>
        <taxon>Paraglomerales</taxon>
        <taxon>Paraglomeraceae</taxon>
        <taxon>Paraglomus</taxon>
    </lineage>
</organism>
<feature type="non-terminal residue" evidence="1">
    <location>
        <position position="1"/>
    </location>
</feature>
<dbReference type="OrthoDB" id="2304771at2759"/>
<comment type="caution">
    <text evidence="1">The sequence shown here is derived from an EMBL/GenBank/DDBJ whole genome shotgun (WGS) entry which is preliminary data.</text>
</comment>
<proteinExistence type="predicted"/>
<dbReference type="EMBL" id="CAJVPJ010003548">
    <property type="protein sequence ID" value="CAG8641474.1"/>
    <property type="molecule type" value="Genomic_DNA"/>
</dbReference>
<sequence length="45" mass="5204">DPKKASKIIDKHLRDRNFVVFDFTKAVDDSLAVRLGWDTPMKLDT</sequence>